<comment type="caution">
    <text evidence="8">The sequence shown here is derived from an EMBL/GenBank/DDBJ whole genome shotgun (WGS) entry which is preliminary data.</text>
</comment>
<dbReference type="Pfam" id="PF04082">
    <property type="entry name" value="Fungal_trans"/>
    <property type="match status" value="1"/>
</dbReference>
<dbReference type="GO" id="GO:0005634">
    <property type="term" value="C:nucleus"/>
    <property type="evidence" value="ECO:0007669"/>
    <property type="project" value="UniProtKB-SubCell"/>
</dbReference>
<sequence>MNYNSYESGNSSYENNHQSENNNYFYERNPQYENKNLYNTCRKKRRKCTGERPKCLTCQQYNYVCYYNPFPKKRGPQQKRKKRKYKKHEKGSKNDNDSDIMDEANLNEHTSNYNYSVIENIITKNSELTYDFKITPSIFNDFIAYNECINFKDKLNINDNSIIGSELINYIVINYYYKYFHPNFPVINYKSFAVHVKNGTLSKYLLFAMYGMAYLFQPNSNISKATEYIEKSKALILQNYGIVNVQLLQAIFLVTIFESGKSQSWLYSGLGTKIVINNSLYFMNIKKNKYLLKEDIENMKTIALIILGYDTWICLIYKDEVSNEQLRQFIKDRSNLLISLTTKVFSTDYEYYVLCVATFLLEVVHIAQKIKGNDFNIEDIDCLNIDILKTQHYFLKNIDNISLIRFNDISEDFSYYLELSEEQKKWINFFLITIAERIYINRILILDVINDTEKMKIYPIAKSIAIVSKSADDCSIALKLLYEVAELKNNLPLRFSYGKAWAFYQCVVIYILRYVATQESKYIKQEKQGKTQSTKYSIFSSFPQETLAPCYFYLDLLKQMRTYFVNVQVYIREVKLLIYQAEKSVKEKTFQINIRDIFQ</sequence>
<keyword evidence="2" id="KW-0479">Metal-binding</keyword>
<dbReference type="CDD" id="cd12148">
    <property type="entry name" value="fungal_TF_MHR"/>
    <property type="match status" value="1"/>
</dbReference>
<proteinExistence type="predicted"/>
<dbReference type="OrthoDB" id="2406834at2759"/>
<dbReference type="AlphaFoldDB" id="A0A1Y2FF28"/>
<keyword evidence="3" id="KW-0805">Transcription regulation</keyword>
<accession>A0A1Y2FF28</accession>
<dbReference type="InterPro" id="IPR001138">
    <property type="entry name" value="Zn2Cys6_DnaBD"/>
</dbReference>
<evidence type="ECO:0000256" key="3">
    <source>
        <dbReference type="ARBA" id="ARBA00023015"/>
    </source>
</evidence>
<evidence type="ECO:0000313" key="9">
    <source>
        <dbReference type="Proteomes" id="UP000193920"/>
    </source>
</evidence>
<feature type="domain" description="Zn(2)-C6 fungal-type" evidence="7">
    <location>
        <begin position="41"/>
        <end position="67"/>
    </location>
</feature>
<dbReference type="STRING" id="1754190.A0A1Y2FF28"/>
<evidence type="ECO:0000259" key="7">
    <source>
        <dbReference type="PROSITE" id="PS50048"/>
    </source>
</evidence>
<keyword evidence="9" id="KW-1185">Reference proteome</keyword>
<dbReference type="GO" id="GO:0006351">
    <property type="term" value="P:DNA-templated transcription"/>
    <property type="evidence" value="ECO:0007669"/>
    <property type="project" value="InterPro"/>
</dbReference>
<dbReference type="PANTHER" id="PTHR47338">
    <property type="entry name" value="ZN(II)2CYS6 TRANSCRIPTION FACTOR (EUROFUNG)-RELATED"/>
    <property type="match status" value="1"/>
</dbReference>
<evidence type="ECO:0000256" key="6">
    <source>
        <dbReference type="SAM" id="MobiDB-lite"/>
    </source>
</evidence>
<dbReference type="CDD" id="cd00067">
    <property type="entry name" value="GAL4"/>
    <property type="match status" value="1"/>
</dbReference>
<dbReference type="PROSITE" id="PS50048">
    <property type="entry name" value="ZN2_CY6_FUNGAL_2"/>
    <property type="match status" value="1"/>
</dbReference>
<evidence type="ECO:0000256" key="4">
    <source>
        <dbReference type="ARBA" id="ARBA00023163"/>
    </source>
</evidence>
<dbReference type="SUPFAM" id="SSF57701">
    <property type="entry name" value="Zn2/Cys6 DNA-binding domain"/>
    <property type="match status" value="1"/>
</dbReference>
<keyword evidence="5" id="KW-0539">Nucleus</keyword>
<keyword evidence="4" id="KW-0804">Transcription</keyword>
<dbReference type="GO" id="GO:0008270">
    <property type="term" value="F:zinc ion binding"/>
    <property type="evidence" value="ECO:0007669"/>
    <property type="project" value="InterPro"/>
</dbReference>
<feature type="compositionally biased region" description="Low complexity" evidence="6">
    <location>
        <begin position="1"/>
        <end position="16"/>
    </location>
</feature>
<comment type="subcellular location">
    <subcellularLocation>
        <location evidence="1">Nucleus</location>
    </subcellularLocation>
</comment>
<dbReference type="GO" id="GO:0003677">
    <property type="term" value="F:DNA binding"/>
    <property type="evidence" value="ECO:0007669"/>
    <property type="project" value="InterPro"/>
</dbReference>
<dbReference type="InterPro" id="IPR007219">
    <property type="entry name" value="XnlR_reg_dom"/>
</dbReference>
<feature type="region of interest" description="Disordered" evidence="6">
    <location>
        <begin position="74"/>
        <end position="101"/>
    </location>
</feature>
<organism evidence="8 9">
    <name type="scientific">Neocallimastix californiae</name>
    <dbReference type="NCBI Taxonomy" id="1754190"/>
    <lineage>
        <taxon>Eukaryota</taxon>
        <taxon>Fungi</taxon>
        <taxon>Fungi incertae sedis</taxon>
        <taxon>Chytridiomycota</taxon>
        <taxon>Chytridiomycota incertae sedis</taxon>
        <taxon>Neocallimastigomycetes</taxon>
        <taxon>Neocallimastigales</taxon>
        <taxon>Neocallimastigaceae</taxon>
        <taxon>Neocallimastix</taxon>
    </lineage>
</organism>
<dbReference type="Gene3D" id="4.10.240.10">
    <property type="entry name" value="Zn(2)-C6 fungal-type DNA-binding domain"/>
    <property type="match status" value="1"/>
</dbReference>
<reference evidence="8 9" key="1">
    <citation type="submission" date="2016-08" db="EMBL/GenBank/DDBJ databases">
        <title>A Parts List for Fungal Cellulosomes Revealed by Comparative Genomics.</title>
        <authorList>
            <consortium name="DOE Joint Genome Institute"/>
            <person name="Haitjema C.H."/>
            <person name="Gilmore S.P."/>
            <person name="Henske J.K."/>
            <person name="Solomon K.V."/>
            <person name="De Groot R."/>
            <person name="Kuo A."/>
            <person name="Mondo S.J."/>
            <person name="Salamov A.A."/>
            <person name="Labutti K."/>
            <person name="Zhao Z."/>
            <person name="Chiniquy J."/>
            <person name="Barry K."/>
            <person name="Brewer H.M."/>
            <person name="Purvine S.O."/>
            <person name="Wright A.T."/>
            <person name="Boxma B."/>
            <person name="Van Alen T."/>
            <person name="Hackstein J.H."/>
            <person name="Baker S.E."/>
            <person name="Grigoriev I.V."/>
            <person name="O'Malley M.A."/>
        </authorList>
    </citation>
    <scope>NUCLEOTIDE SEQUENCE [LARGE SCALE GENOMIC DNA]</scope>
    <source>
        <strain evidence="8 9">G1</strain>
    </source>
</reference>
<evidence type="ECO:0000256" key="5">
    <source>
        <dbReference type="ARBA" id="ARBA00023242"/>
    </source>
</evidence>
<dbReference type="Pfam" id="PF00172">
    <property type="entry name" value="Zn_clus"/>
    <property type="match status" value="1"/>
</dbReference>
<dbReference type="EMBL" id="MCOG01000009">
    <property type="protein sequence ID" value="ORY82217.1"/>
    <property type="molecule type" value="Genomic_DNA"/>
</dbReference>
<evidence type="ECO:0000313" key="8">
    <source>
        <dbReference type="EMBL" id="ORY82217.1"/>
    </source>
</evidence>
<dbReference type="PANTHER" id="PTHR47338:SF5">
    <property type="entry name" value="ZN(II)2CYS6 TRANSCRIPTION FACTOR (EUROFUNG)"/>
    <property type="match status" value="1"/>
</dbReference>
<dbReference type="InterPro" id="IPR050815">
    <property type="entry name" value="TF_fung"/>
</dbReference>
<evidence type="ECO:0000256" key="2">
    <source>
        <dbReference type="ARBA" id="ARBA00022723"/>
    </source>
</evidence>
<feature type="compositionally biased region" description="Basic residues" evidence="6">
    <location>
        <begin position="74"/>
        <end position="90"/>
    </location>
</feature>
<gene>
    <name evidence="8" type="ORF">LY90DRAFT_499901</name>
</gene>
<dbReference type="GO" id="GO:0000981">
    <property type="term" value="F:DNA-binding transcription factor activity, RNA polymerase II-specific"/>
    <property type="evidence" value="ECO:0007669"/>
    <property type="project" value="InterPro"/>
</dbReference>
<dbReference type="Proteomes" id="UP000193920">
    <property type="component" value="Unassembled WGS sequence"/>
</dbReference>
<evidence type="ECO:0000256" key="1">
    <source>
        <dbReference type="ARBA" id="ARBA00004123"/>
    </source>
</evidence>
<name>A0A1Y2FF28_9FUNG</name>
<feature type="region of interest" description="Disordered" evidence="6">
    <location>
        <begin position="1"/>
        <end position="22"/>
    </location>
</feature>
<protein>
    <recommendedName>
        <fullName evidence="7">Zn(2)-C6 fungal-type domain-containing protein</fullName>
    </recommendedName>
</protein>
<dbReference type="InterPro" id="IPR036864">
    <property type="entry name" value="Zn2-C6_fun-type_DNA-bd_sf"/>
</dbReference>